<feature type="chain" id="PRO_5038904894" evidence="11">
    <location>
        <begin position="29"/>
        <end position="417"/>
    </location>
</feature>
<dbReference type="InterPro" id="IPR001967">
    <property type="entry name" value="Peptidase_S11_N"/>
</dbReference>
<evidence type="ECO:0000313" key="14">
    <source>
        <dbReference type="Proteomes" id="UP000256304"/>
    </source>
</evidence>
<evidence type="ECO:0000256" key="6">
    <source>
        <dbReference type="ARBA" id="ARBA00023316"/>
    </source>
</evidence>
<keyword evidence="13" id="KW-0121">Carboxypeptidase</keyword>
<comment type="caution">
    <text evidence="13">The sequence shown here is derived from an EMBL/GenBank/DDBJ whole genome shotgun (WGS) entry which is preliminary data.</text>
</comment>
<keyword evidence="10" id="KW-0472">Membrane</keyword>
<organism evidence="13 14">
    <name type="scientific">Paenibacillus taihuensis</name>
    <dbReference type="NCBI Taxonomy" id="1156355"/>
    <lineage>
        <taxon>Bacteria</taxon>
        <taxon>Bacillati</taxon>
        <taxon>Bacillota</taxon>
        <taxon>Bacilli</taxon>
        <taxon>Bacillales</taxon>
        <taxon>Paenibacillaceae</taxon>
        <taxon>Paenibacillus</taxon>
    </lineage>
</organism>
<evidence type="ECO:0000256" key="8">
    <source>
        <dbReference type="PIRSR" id="PIRSR618044-2"/>
    </source>
</evidence>
<proteinExistence type="inferred from homology"/>
<dbReference type="GO" id="GO:0009002">
    <property type="term" value="F:serine-type D-Ala-D-Ala carboxypeptidase activity"/>
    <property type="evidence" value="ECO:0007669"/>
    <property type="project" value="InterPro"/>
</dbReference>
<reference evidence="13 14" key="1">
    <citation type="submission" date="2018-08" db="EMBL/GenBank/DDBJ databases">
        <title>Genomic Encyclopedia of Type Strains, Phase III (KMG-III): the genomes of soil and plant-associated and newly described type strains.</title>
        <authorList>
            <person name="Whitman W."/>
        </authorList>
    </citation>
    <scope>NUCLEOTIDE SEQUENCE [LARGE SCALE GENOMIC DNA]</scope>
    <source>
        <strain evidence="13 14">CGMCC 1.10966</strain>
    </source>
</reference>
<dbReference type="SUPFAM" id="SSF56601">
    <property type="entry name" value="beta-lactamase/transpeptidase-like"/>
    <property type="match status" value="1"/>
</dbReference>
<keyword evidence="2 11" id="KW-0732">Signal</keyword>
<keyword evidence="14" id="KW-1185">Reference proteome</keyword>
<dbReference type="Proteomes" id="UP000256304">
    <property type="component" value="Unassembled WGS sequence"/>
</dbReference>
<evidence type="ECO:0000256" key="11">
    <source>
        <dbReference type="SAM" id="SignalP"/>
    </source>
</evidence>
<feature type="transmembrane region" description="Helical" evidence="10">
    <location>
        <begin position="385"/>
        <end position="406"/>
    </location>
</feature>
<dbReference type="Pfam" id="PF00768">
    <property type="entry name" value="Peptidase_S11"/>
    <property type="match status" value="1"/>
</dbReference>
<evidence type="ECO:0000256" key="7">
    <source>
        <dbReference type="PIRSR" id="PIRSR618044-1"/>
    </source>
</evidence>
<dbReference type="InterPro" id="IPR018044">
    <property type="entry name" value="Peptidase_S11"/>
</dbReference>
<dbReference type="Gene3D" id="3.40.710.10">
    <property type="entry name" value="DD-peptidase/beta-lactamase superfamily"/>
    <property type="match status" value="1"/>
</dbReference>
<accession>A0A3D9RVS4</accession>
<name>A0A3D9RVS4_9BACL</name>
<evidence type="ECO:0000256" key="4">
    <source>
        <dbReference type="ARBA" id="ARBA00022960"/>
    </source>
</evidence>
<feature type="active site" evidence="7">
    <location>
        <position position="125"/>
    </location>
</feature>
<sequence length="417" mass="45512">MLRLRRTICFSACMLLIQLCCFAPPSHAEGQGLSKDEPKIASESAVLMDAKTGTVLFAQNAEKEQFPASITKIVTGIIALENESVLSDIVTVSKEARGEDGTRVYLAEGEQVTLEKLLYGMLMNSGNDAATAIAEYIDGTKAKFAERMNAFVKEKVGAEHTFFVNPSGLPDKAQVTTALDMANIARYAMQNEKFRQIVGTKRLPWVGKEWTSTLINHNELLKDYEGATGIKNGYTEAAGFTLVASAKRNGMELIGVLLKSPSKNAVYDDMRHLLDYGFANFQLQQVVSANQAYPFMSEEPPHFIAREPMWAVLRQGDIPSVGVTASGDVMVTSTIGTVKAGTMEPVKPTIDSVIAESPETAAVIAAAAGAEQAEKAAEPTRGQKLSIFFVWMGLLAYLAILAYIRLKRQKQERWRGL</sequence>
<evidence type="ECO:0000256" key="3">
    <source>
        <dbReference type="ARBA" id="ARBA00022801"/>
    </source>
</evidence>
<dbReference type="PANTHER" id="PTHR21581">
    <property type="entry name" value="D-ALANYL-D-ALANINE CARBOXYPEPTIDASE"/>
    <property type="match status" value="1"/>
</dbReference>
<dbReference type="GO" id="GO:0071555">
    <property type="term" value="P:cell wall organization"/>
    <property type="evidence" value="ECO:0007669"/>
    <property type="project" value="UniProtKB-KW"/>
</dbReference>
<evidence type="ECO:0000259" key="12">
    <source>
        <dbReference type="Pfam" id="PF00768"/>
    </source>
</evidence>
<keyword evidence="6" id="KW-0961">Cell wall biogenesis/degradation</keyword>
<feature type="signal peptide" evidence="11">
    <location>
        <begin position="1"/>
        <end position="28"/>
    </location>
</feature>
<dbReference type="GO" id="GO:0006508">
    <property type="term" value="P:proteolysis"/>
    <property type="evidence" value="ECO:0007669"/>
    <property type="project" value="InterPro"/>
</dbReference>
<dbReference type="EMBL" id="QTTN01000019">
    <property type="protein sequence ID" value="REE81186.1"/>
    <property type="molecule type" value="Genomic_DNA"/>
</dbReference>
<feature type="domain" description="Peptidase S11 D-alanyl-D-alanine carboxypeptidase A N-terminal" evidence="12">
    <location>
        <begin position="35"/>
        <end position="260"/>
    </location>
</feature>
<keyword evidence="10" id="KW-1133">Transmembrane helix</keyword>
<keyword evidence="3" id="KW-0378">Hydrolase</keyword>
<keyword evidence="13" id="KW-0645">Protease</keyword>
<keyword evidence="5" id="KW-0573">Peptidoglycan synthesis</keyword>
<dbReference type="PRINTS" id="PR00725">
    <property type="entry name" value="DADACBPTASE1"/>
</dbReference>
<protein>
    <submittedName>
        <fullName evidence="13">D-alanyl-D-alanine carboxypeptidase/D-alanyl-D-alanine carboxypeptidase (Penicillin-binding protein 5/6)</fullName>
    </submittedName>
</protein>
<evidence type="ECO:0000256" key="2">
    <source>
        <dbReference type="ARBA" id="ARBA00022729"/>
    </source>
</evidence>
<dbReference type="GO" id="GO:0008360">
    <property type="term" value="P:regulation of cell shape"/>
    <property type="evidence" value="ECO:0007669"/>
    <property type="project" value="UniProtKB-KW"/>
</dbReference>
<dbReference type="GO" id="GO:0009252">
    <property type="term" value="P:peptidoglycan biosynthetic process"/>
    <property type="evidence" value="ECO:0007669"/>
    <property type="project" value="UniProtKB-KW"/>
</dbReference>
<keyword evidence="10" id="KW-0812">Transmembrane</keyword>
<dbReference type="PANTHER" id="PTHR21581:SF6">
    <property type="entry name" value="TRAFFICKING PROTEIN PARTICLE COMPLEX SUBUNIT 12"/>
    <property type="match status" value="1"/>
</dbReference>
<gene>
    <name evidence="13" type="ORF">A8990_11920</name>
</gene>
<evidence type="ECO:0000256" key="1">
    <source>
        <dbReference type="ARBA" id="ARBA00007164"/>
    </source>
</evidence>
<feature type="active site" description="Proton acceptor" evidence="7">
    <location>
        <position position="72"/>
    </location>
</feature>
<evidence type="ECO:0000256" key="10">
    <source>
        <dbReference type="SAM" id="Phobius"/>
    </source>
</evidence>
<keyword evidence="4" id="KW-0133">Cell shape</keyword>
<dbReference type="InterPro" id="IPR012338">
    <property type="entry name" value="Beta-lactam/transpept-like"/>
</dbReference>
<dbReference type="RefSeq" id="WP_245996058.1">
    <property type="nucleotide sequence ID" value="NZ_QTTN01000019.1"/>
</dbReference>
<evidence type="ECO:0000256" key="9">
    <source>
        <dbReference type="RuleBase" id="RU004016"/>
    </source>
</evidence>
<feature type="binding site" evidence="8">
    <location>
        <position position="231"/>
    </location>
    <ligand>
        <name>substrate</name>
    </ligand>
</feature>
<evidence type="ECO:0000313" key="13">
    <source>
        <dbReference type="EMBL" id="REE81186.1"/>
    </source>
</evidence>
<evidence type="ECO:0000256" key="5">
    <source>
        <dbReference type="ARBA" id="ARBA00022984"/>
    </source>
</evidence>
<comment type="similarity">
    <text evidence="1 9">Belongs to the peptidase S11 family.</text>
</comment>
<feature type="active site" description="Acyl-ester intermediate" evidence="7">
    <location>
        <position position="69"/>
    </location>
</feature>
<dbReference type="AlphaFoldDB" id="A0A3D9RVS4"/>